<evidence type="ECO:0000256" key="1">
    <source>
        <dbReference type="SAM" id="SignalP"/>
    </source>
</evidence>
<dbReference type="RefSeq" id="WP_071745893.1">
    <property type="nucleotide sequence ID" value="NZ_JBEGIE010000085.1"/>
</dbReference>
<comment type="caution">
    <text evidence="3">The sequence shown here is derived from an EMBL/GenBank/DDBJ whole genome shotgun (WGS) entry which is preliminary data.</text>
</comment>
<dbReference type="EMBL" id="JBEGIE010000085">
    <property type="protein sequence ID" value="MEV4914514.1"/>
    <property type="molecule type" value="Genomic_DNA"/>
</dbReference>
<evidence type="ECO:0000313" key="4">
    <source>
        <dbReference type="Proteomes" id="UP000183185"/>
    </source>
</evidence>
<evidence type="ECO:0000313" key="5">
    <source>
        <dbReference type="Proteomes" id="UP001552502"/>
    </source>
</evidence>
<feature type="chain" id="PRO_5041233726" evidence="1">
    <location>
        <begin position="31"/>
        <end position="155"/>
    </location>
</feature>
<organism evidence="3 4">
    <name type="scientific">Bacillus proteolyticus</name>
    <dbReference type="NCBI Taxonomy" id="2026192"/>
    <lineage>
        <taxon>Bacteria</taxon>
        <taxon>Bacillati</taxon>
        <taxon>Bacillota</taxon>
        <taxon>Bacilli</taxon>
        <taxon>Bacillales</taxon>
        <taxon>Bacillaceae</taxon>
        <taxon>Bacillus</taxon>
        <taxon>Bacillus cereus group</taxon>
    </lineage>
</organism>
<reference evidence="3 4" key="1">
    <citation type="submission" date="2016-06" db="EMBL/GenBank/DDBJ databases">
        <title>First insights into the genetic diversity and population structure of in the Bacillus cereus group bacteria from diverse marine environments.</title>
        <authorList>
            <person name="Liu Y."/>
            <person name="Lai Q."/>
            <person name="Shao Z."/>
        </authorList>
    </citation>
    <scope>NUCLEOTIDE SEQUENCE [LARGE SCALE GENOMIC DNA]</scope>
    <source>
        <strain evidence="3 4">TD42</strain>
    </source>
</reference>
<reference evidence="2 5" key="2">
    <citation type="journal article" date="2023" name="Proc. Natl. Acad. Sci. U.S.A.">
        <title>Bacterial tolerance to host-exuded specialized metabolites structures the maize root microbiome.</title>
        <authorList>
            <person name="Thoenen L."/>
            <person name="Giroud C."/>
            <person name="Kreuzer M."/>
            <person name="Waelchli J."/>
            <person name="Gfeller V."/>
            <person name="Deslandes-Herold G."/>
            <person name="Mateo P."/>
            <person name="Robert C.A.M."/>
            <person name="Ahrens C.H."/>
            <person name="Rubio-Somoza I."/>
            <person name="Bruggmann R."/>
            <person name="Erb M."/>
            <person name="Schlaeppi K."/>
        </authorList>
    </citation>
    <scope>NUCLEOTIDE SEQUENCE [LARGE SCALE GENOMIC DNA]</scope>
    <source>
        <strain evidence="2 5">LBA1-1-1.1</strain>
    </source>
</reference>
<dbReference type="EMBL" id="MACH01000088">
    <property type="protein sequence ID" value="OJE44837.1"/>
    <property type="molecule type" value="Genomic_DNA"/>
</dbReference>
<evidence type="ECO:0000313" key="2">
    <source>
        <dbReference type="EMBL" id="MEV4914514.1"/>
    </source>
</evidence>
<gene>
    <name evidence="3" type="ORF">BAQ49_07915</name>
    <name evidence="2" type="ORF">MRBLBA1_005520</name>
</gene>
<reference evidence="2" key="3">
    <citation type="submission" date="2024-05" db="EMBL/GenBank/DDBJ databases">
        <authorList>
            <person name="Kreuzer M."/>
            <person name="Schlaeppi K."/>
            <person name="Thoenen L."/>
        </authorList>
    </citation>
    <scope>NUCLEOTIDE SEQUENCE</scope>
    <source>
        <strain evidence="2">LBA1-1-1.1</strain>
    </source>
</reference>
<dbReference type="Proteomes" id="UP001552502">
    <property type="component" value="Unassembled WGS sequence"/>
</dbReference>
<sequence length="155" mass="16927">MKKLATIALTGALALGGLTVMNLDTPKAHADEFNEGCHYICGPSETVNGVTVQVHSTQVTFGNSTIARITNNRAEDIHYNVSLEKKYGDSWGEFETSFHWQNQWVPAGSNDEISTFTGYGENIYDTGTYRYKVEVVSADGSVDTIYTAGMTVTGR</sequence>
<keyword evidence="1" id="KW-0732">Signal</keyword>
<evidence type="ECO:0000313" key="3">
    <source>
        <dbReference type="EMBL" id="OJE44837.1"/>
    </source>
</evidence>
<accession>A0AA44R7F1</accession>
<name>A0AA44R7F1_9BACI</name>
<proteinExistence type="predicted"/>
<protein>
    <submittedName>
        <fullName evidence="3">Uncharacterized protein</fullName>
    </submittedName>
</protein>
<keyword evidence="5" id="KW-1185">Reference proteome</keyword>
<feature type="signal peptide" evidence="1">
    <location>
        <begin position="1"/>
        <end position="30"/>
    </location>
</feature>
<dbReference type="AlphaFoldDB" id="A0AA44R7F1"/>
<dbReference type="Proteomes" id="UP000183185">
    <property type="component" value="Unassembled WGS sequence"/>
</dbReference>